<feature type="compositionally biased region" description="Low complexity" evidence="1">
    <location>
        <begin position="456"/>
        <end position="465"/>
    </location>
</feature>
<dbReference type="EMBL" id="FQNC01000048">
    <property type="protein sequence ID" value="SGY78775.1"/>
    <property type="molecule type" value="Genomic_DNA"/>
</dbReference>
<dbReference type="Gene3D" id="2.60.40.640">
    <property type="match status" value="1"/>
</dbReference>
<sequence>MLSSMLSRPKISVTLVQETVYVHPTCMDDEPWQDNAPTWEPIVSGTVLLSLPSPRTVDRIKVVLEGLCDAFGGYGSRYETSTTLHKDVFVDLNGEMLPAGTHAFNFSFIIPSTTAVYQKCNFGRVRHSVKATAYFTGALAGNISTPPVAMCVVATPSRPGELPLPTNIDIQHVNEHLGPVGIQINSPHLTVASLLSVRVALPSPPAPVEIKSINSSIHQTYEIHYTDGQIAKPPSQTHLLTKVSMKAFPSLTVPICTTDCGSDTPESSDELGPEPARRFLKDPLLLNLSHTPCCPPKPDVAEVDPFPLKLLNGQEDEFVYNRMFRCPTDAYIRPTSLEESNNIIRASHAIAVEIRYRQSGQTAKEPDQVLTIRKSISITSCCCLLDSLQLPAYARKSPTLVLRPLKEVCQCAFTLEAMLDRDGEALQRAASLEEPTGKTRHVGCARSNKSPAYIEPSSYASSLAPLPSPPAED</sequence>
<name>A0A2X0PDX1_9BASI</name>
<dbReference type="AlphaFoldDB" id="A0A2X0PDX1"/>
<accession>A0A2X0PDX1</accession>
<evidence type="ECO:0000313" key="3">
    <source>
        <dbReference type="Proteomes" id="UP000249464"/>
    </source>
</evidence>
<dbReference type="InterPro" id="IPR014756">
    <property type="entry name" value="Ig_E-set"/>
</dbReference>
<evidence type="ECO:0000256" key="1">
    <source>
        <dbReference type="SAM" id="MobiDB-lite"/>
    </source>
</evidence>
<proteinExistence type="predicted"/>
<reference evidence="2 3" key="1">
    <citation type="submission" date="2016-11" db="EMBL/GenBank/DDBJ databases">
        <authorList>
            <person name="Jaros S."/>
            <person name="Januszkiewicz K."/>
            <person name="Wedrychowicz H."/>
        </authorList>
    </citation>
    <scope>NUCLEOTIDE SEQUENCE [LARGE SCALE GENOMIC DNA]</scope>
</reference>
<evidence type="ECO:0000313" key="2">
    <source>
        <dbReference type="EMBL" id="SGY78775.1"/>
    </source>
</evidence>
<keyword evidence="3" id="KW-1185">Reference proteome</keyword>
<organism evidence="2 3">
    <name type="scientific">Microbotryum silenes-dioicae</name>
    <dbReference type="NCBI Taxonomy" id="796604"/>
    <lineage>
        <taxon>Eukaryota</taxon>
        <taxon>Fungi</taxon>
        <taxon>Dikarya</taxon>
        <taxon>Basidiomycota</taxon>
        <taxon>Pucciniomycotina</taxon>
        <taxon>Microbotryomycetes</taxon>
        <taxon>Microbotryales</taxon>
        <taxon>Microbotryaceae</taxon>
        <taxon>Microbotryum</taxon>
    </lineage>
</organism>
<feature type="region of interest" description="Disordered" evidence="1">
    <location>
        <begin position="430"/>
        <end position="473"/>
    </location>
</feature>
<dbReference type="SUPFAM" id="SSF81296">
    <property type="entry name" value="E set domains"/>
    <property type="match status" value="1"/>
</dbReference>
<dbReference type="InterPro" id="IPR014752">
    <property type="entry name" value="Arrestin-like_C"/>
</dbReference>
<gene>
    <name evidence="2" type="primary">BQ5605_C008g04948</name>
    <name evidence="2" type="ORF">BQ5605_C008G04948</name>
</gene>
<protein>
    <submittedName>
        <fullName evidence="2">BQ5605_C008g04948 protein</fullName>
    </submittedName>
</protein>
<dbReference type="Proteomes" id="UP000249464">
    <property type="component" value="Unassembled WGS sequence"/>
</dbReference>